<organism evidence="2 3">
    <name type="scientific">Amycolatopsis echigonensis</name>
    <dbReference type="NCBI Taxonomy" id="2576905"/>
    <lineage>
        <taxon>Bacteria</taxon>
        <taxon>Bacillati</taxon>
        <taxon>Actinomycetota</taxon>
        <taxon>Actinomycetes</taxon>
        <taxon>Pseudonocardiales</taxon>
        <taxon>Pseudonocardiaceae</taxon>
        <taxon>Amycolatopsis</taxon>
    </lineage>
</organism>
<feature type="compositionally biased region" description="Basic residues" evidence="1">
    <location>
        <begin position="222"/>
        <end position="231"/>
    </location>
</feature>
<name>A0A2N3WQN8_9PSEU</name>
<evidence type="ECO:0000313" key="3">
    <source>
        <dbReference type="Proteomes" id="UP000233750"/>
    </source>
</evidence>
<reference evidence="2 3" key="1">
    <citation type="submission" date="2017-12" db="EMBL/GenBank/DDBJ databases">
        <title>Sequencing the genomes of 1000 Actinobacteria strains.</title>
        <authorList>
            <person name="Klenk H.-P."/>
        </authorList>
    </citation>
    <scope>NUCLEOTIDE SEQUENCE [LARGE SCALE GENOMIC DNA]</scope>
    <source>
        <strain evidence="2 3">DSM 45165</strain>
    </source>
</reference>
<proteinExistence type="predicted"/>
<dbReference type="Proteomes" id="UP000233750">
    <property type="component" value="Unassembled WGS sequence"/>
</dbReference>
<evidence type="ECO:0000313" key="2">
    <source>
        <dbReference type="EMBL" id="PKV96197.1"/>
    </source>
</evidence>
<feature type="compositionally biased region" description="Basic and acidic residues" evidence="1">
    <location>
        <begin position="137"/>
        <end position="160"/>
    </location>
</feature>
<sequence length="272" mass="30150">MVGGAVKIVAAQPFPRRRTGPCGRRTGRTPVLPWLSPFTATGDGPPDRGIRYRCDRCDAAEWNSGPAECPAGSEDTAAAWRAGRGHRHTESHDLCWLSHPPRTRCQSEAFEVQSRVDSKRGRHRLLRDATSRDQKDFDLLRDGLGRDHPEGSGHAGRDVRLPGPAMPRRTEPPHRGRPRTVRRAPGPIRSCLASAARSVRRPADPRRCGVIPGRRAEENRAAHRPGARPKNQRVNSGNPTGSTHSTGRPTDSRWPTSSRDHRNEIRRTSGLY</sequence>
<dbReference type="EMBL" id="PJMY01000003">
    <property type="protein sequence ID" value="PKV96197.1"/>
    <property type="molecule type" value="Genomic_DNA"/>
</dbReference>
<protein>
    <submittedName>
        <fullName evidence="2">Uncharacterized protein</fullName>
    </submittedName>
</protein>
<dbReference type="AlphaFoldDB" id="A0A2N3WQN8"/>
<comment type="caution">
    <text evidence="2">The sequence shown here is derived from an EMBL/GenBank/DDBJ whole genome shotgun (WGS) entry which is preliminary data.</text>
</comment>
<feature type="compositionally biased region" description="Polar residues" evidence="1">
    <location>
        <begin position="232"/>
        <end position="257"/>
    </location>
</feature>
<feature type="compositionally biased region" description="Basic and acidic residues" evidence="1">
    <location>
        <begin position="258"/>
        <end position="272"/>
    </location>
</feature>
<accession>A0A2N3WQN8</accession>
<keyword evidence="3" id="KW-1185">Reference proteome</keyword>
<feature type="region of interest" description="Disordered" evidence="1">
    <location>
        <begin position="137"/>
        <end position="272"/>
    </location>
</feature>
<gene>
    <name evidence="2" type="ORF">ATK30_7134</name>
</gene>
<evidence type="ECO:0000256" key="1">
    <source>
        <dbReference type="SAM" id="MobiDB-lite"/>
    </source>
</evidence>